<reference evidence="3 4" key="1">
    <citation type="submission" date="2018-03" db="EMBL/GenBank/DDBJ databases">
        <title>Bacillus urumqiensis sp. nov., a moderately haloalkaliphilic bacterium isolated from a salt lake.</title>
        <authorList>
            <person name="Zhao B."/>
            <person name="Liao Z."/>
        </authorList>
    </citation>
    <scope>NUCLEOTIDE SEQUENCE [LARGE SCALE GENOMIC DNA]</scope>
    <source>
        <strain evidence="3 4">BZ-SZ-XJ18</strain>
    </source>
</reference>
<evidence type="ECO:0000256" key="2">
    <source>
        <dbReference type="HAMAP-Rule" id="MF_01444"/>
    </source>
</evidence>
<dbReference type="SUPFAM" id="SSF55144">
    <property type="entry name" value="LigT-like"/>
    <property type="match status" value="1"/>
</dbReference>
<dbReference type="Gene3D" id="3.90.1140.10">
    <property type="entry name" value="Cyclic phosphodiesterase"/>
    <property type="match status" value="1"/>
</dbReference>
<protein>
    <recommendedName>
        <fullName evidence="2">Putative phosphoesterase C6I21_12830</fullName>
        <ecNumber evidence="2">3.1.-.-</ecNumber>
    </recommendedName>
</protein>
<dbReference type="InterPro" id="IPR009097">
    <property type="entry name" value="Cyclic_Pdiesterase"/>
</dbReference>
<dbReference type="OrthoDB" id="1524661at2"/>
<dbReference type="Pfam" id="PF13563">
    <property type="entry name" value="2_5_RNA_ligase2"/>
    <property type="match status" value="1"/>
</dbReference>
<feature type="active site" description="Proton acceptor" evidence="2">
    <location>
        <position position="115"/>
    </location>
</feature>
<sequence length="173" mass="20117">MRYGIAVFPSKKLQDLANSYRKRYDTKYSMVPPHLTLKDPFDMDEEKLPAFIEEVRKAAAAARPFTLKILKYSSFYPVTNTIYMKAAETPALLDLQEKLNEGPLKQDREHPFVPHITIGQEMNYDELSDVFGRLKLETIEHEETIDRFSLLYQLEDGTWTVYETFLLGRNSAT</sequence>
<feature type="active site" description="Proton donor" evidence="2">
    <location>
        <position position="34"/>
    </location>
</feature>
<dbReference type="Proteomes" id="UP000243650">
    <property type="component" value="Unassembled WGS sequence"/>
</dbReference>
<dbReference type="AlphaFoldDB" id="A0A2P6MER1"/>
<dbReference type="EMBL" id="PVNS01000012">
    <property type="protein sequence ID" value="PRO64789.1"/>
    <property type="molecule type" value="Genomic_DNA"/>
</dbReference>
<evidence type="ECO:0000256" key="1">
    <source>
        <dbReference type="ARBA" id="ARBA00022801"/>
    </source>
</evidence>
<comment type="similarity">
    <text evidence="2">Belongs to the 2H phosphoesterase superfamily. YjcG family.</text>
</comment>
<keyword evidence="1 2" id="KW-0378">Hydrolase</keyword>
<dbReference type="HAMAP" id="MF_01444">
    <property type="entry name" value="2H_phosphoesterase_YjcG"/>
    <property type="match status" value="1"/>
</dbReference>
<proteinExistence type="inferred from homology"/>
<dbReference type="RefSeq" id="WP_105959885.1">
    <property type="nucleotide sequence ID" value="NZ_PVNS01000012.1"/>
</dbReference>
<feature type="short sequence motif" description="HXTX 2" evidence="2">
    <location>
        <begin position="115"/>
        <end position="118"/>
    </location>
</feature>
<accession>A0A2P6MER1</accession>
<dbReference type="PANTHER" id="PTHR40037:SF1">
    <property type="entry name" value="PHOSPHOESTERASE SAOUHSC_00951-RELATED"/>
    <property type="match status" value="1"/>
</dbReference>
<comment type="caution">
    <text evidence="3">The sequence shown here is derived from an EMBL/GenBank/DDBJ whole genome shotgun (WGS) entry which is preliminary data.</text>
</comment>
<name>A0A2P6MER1_ALKUR</name>
<feature type="short sequence motif" description="HXTX 1" evidence="2">
    <location>
        <begin position="34"/>
        <end position="37"/>
    </location>
</feature>
<dbReference type="GO" id="GO:0016788">
    <property type="term" value="F:hydrolase activity, acting on ester bonds"/>
    <property type="evidence" value="ECO:0007669"/>
    <property type="project" value="UniProtKB-UniRule"/>
</dbReference>
<evidence type="ECO:0000313" key="3">
    <source>
        <dbReference type="EMBL" id="PRO64789.1"/>
    </source>
</evidence>
<gene>
    <name evidence="3" type="ORF">C6I21_12830</name>
</gene>
<dbReference type="PANTHER" id="PTHR40037">
    <property type="entry name" value="PHOSPHOESTERASE YJCG-RELATED"/>
    <property type="match status" value="1"/>
</dbReference>
<dbReference type="InterPro" id="IPR050580">
    <property type="entry name" value="2H_phosphoesterase_YjcG-like"/>
</dbReference>
<evidence type="ECO:0000313" key="4">
    <source>
        <dbReference type="Proteomes" id="UP000243650"/>
    </source>
</evidence>
<dbReference type="EC" id="3.1.-.-" evidence="2"/>
<dbReference type="InterPro" id="IPR022932">
    <property type="entry name" value="YjcG"/>
</dbReference>
<organism evidence="3 4">
    <name type="scientific">Alkalicoccus urumqiensis</name>
    <name type="common">Bacillus urumqiensis</name>
    <dbReference type="NCBI Taxonomy" id="1548213"/>
    <lineage>
        <taxon>Bacteria</taxon>
        <taxon>Bacillati</taxon>
        <taxon>Bacillota</taxon>
        <taxon>Bacilli</taxon>
        <taxon>Bacillales</taxon>
        <taxon>Bacillaceae</taxon>
        <taxon>Alkalicoccus</taxon>
    </lineage>
</organism>
<dbReference type="NCBIfam" id="NF010223">
    <property type="entry name" value="PRK13679.1"/>
    <property type="match status" value="1"/>
</dbReference>
<keyword evidence="4" id="KW-1185">Reference proteome</keyword>